<evidence type="ECO:0000313" key="3">
    <source>
        <dbReference type="Proteomes" id="UP000005237"/>
    </source>
</evidence>
<dbReference type="EnsemblMetazoa" id="CJA23771.1">
    <property type="protein sequence ID" value="CJA23771.1"/>
    <property type="gene ID" value="WBGene00179343"/>
</dbReference>
<reference evidence="2" key="2">
    <citation type="submission" date="2022-06" db="UniProtKB">
        <authorList>
            <consortium name="EnsemblMetazoa"/>
        </authorList>
    </citation>
    <scope>IDENTIFICATION</scope>
    <source>
        <strain evidence="2">DF5081</strain>
    </source>
</reference>
<organism evidence="2 3">
    <name type="scientific">Caenorhabditis japonica</name>
    <dbReference type="NCBI Taxonomy" id="281687"/>
    <lineage>
        <taxon>Eukaryota</taxon>
        <taxon>Metazoa</taxon>
        <taxon>Ecdysozoa</taxon>
        <taxon>Nematoda</taxon>
        <taxon>Chromadorea</taxon>
        <taxon>Rhabditida</taxon>
        <taxon>Rhabditina</taxon>
        <taxon>Rhabditomorpha</taxon>
        <taxon>Rhabditoidea</taxon>
        <taxon>Rhabditidae</taxon>
        <taxon>Peloderinae</taxon>
        <taxon>Caenorhabditis</taxon>
    </lineage>
</organism>
<dbReference type="AlphaFoldDB" id="A0A8R1E589"/>
<reference evidence="3" key="1">
    <citation type="submission" date="2010-08" db="EMBL/GenBank/DDBJ databases">
        <authorList>
            <consortium name="Caenorhabditis japonica Sequencing Consortium"/>
            <person name="Wilson R.K."/>
        </authorList>
    </citation>
    <scope>NUCLEOTIDE SEQUENCE [LARGE SCALE GENOMIC DNA]</scope>
    <source>
        <strain evidence="3">DF5081</strain>
    </source>
</reference>
<evidence type="ECO:0000313" key="2">
    <source>
        <dbReference type="EnsemblMetazoa" id="CJA23771.1"/>
    </source>
</evidence>
<feature type="region of interest" description="Disordered" evidence="1">
    <location>
        <begin position="71"/>
        <end position="105"/>
    </location>
</feature>
<sequence length="105" mass="11308">FNSIGYGRKIDWTKTKQVPAVSISRNNKRIANEGSKKAFIALNSAGFSKKFGLHRKLCSICDRNGTDDYEELPDLDASDGSNGADKTACQLPRSGRNGIGGLTVS</sequence>
<dbReference type="Proteomes" id="UP000005237">
    <property type="component" value="Unassembled WGS sequence"/>
</dbReference>
<name>A0A8R1E589_CAEJA</name>
<proteinExistence type="predicted"/>
<protein>
    <submittedName>
        <fullName evidence="2">Uncharacterized protein</fullName>
    </submittedName>
</protein>
<keyword evidence="3" id="KW-1185">Reference proteome</keyword>
<accession>A0A8R1E589</accession>
<evidence type="ECO:0000256" key="1">
    <source>
        <dbReference type="SAM" id="MobiDB-lite"/>
    </source>
</evidence>